<dbReference type="InterPro" id="IPR004254">
    <property type="entry name" value="AdipoR/HlyIII-related"/>
</dbReference>
<evidence type="ECO:0000256" key="2">
    <source>
        <dbReference type="ARBA" id="ARBA00007018"/>
    </source>
</evidence>
<dbReference type="PANTHER" id="PTHR20855">
    <property type="entry name" value="ADIPOR/PROGESTIN RECEPTOR-RELATED"/>
    <property type="match status" value="1"/>
</dbReference>
<evidence type="ECO:0000313" key="10">
    <source>
        <dbReference type="Proteomes" id="UP001190700"/>
    </source>
</evidence>
<evidence type="ECO:0000256" key="1">
    <source>
        <dbReference type="ARBA" id="ARBA00004141"/>
    </source>
</evidence>
<comment type="subcellular location">
    <subcellularLocation>
        <location evidence="1">Membrane</location>
        <topology evidence="1">Multi-pass membrane protein</topology>
    </subcellularLocation>
</comment>
<reference evidence="8" key="2">
    <citation type="submission" date="2023-06" db="EMBL/GenBank/DDBJ databases">
        <title>Long-read-based genome assembly of the green algal bacterivore Cymbomonas tetramitiformis.</title>
        <authorList>
            <person name="Gyaltshen Y."/>
            <person name="Rozenberg A."/>
            <person name="Paasch A."/>
            <person name="Burns J.A."/>
            <person name="Warring S."/>
            <person name="Larson R."/>
            <person name="Maurer-Alcala X."/>
            <person name="Dacks J."/>
            <person name="Kim E."/>
        </authorList>
    </citation>
    <scope>NUCLEOTIDE SEQUENCE</scope>
    <source>
        <strain evidence="8">PLY_AMNH</strain>
    </source>
</reference>
<evidence type="ECO:0000256" key="6">
    <source>
        <dbReference type="SAM" id="MobiDB-lite"/>
    </source>
</evidence>
<dbReference type="GO" id="GO:0016020">
    <property type="term" value="C:membrane"/>
    <property type="evidence" value="ECO:0007669"/>
    <property type="project" value="UniProtKB-SubCell"/>
</dbReference>
<proteinExistence type="inferred from homology"/>
<comment type="similarity">
    <text evidence="2">Belongs to the ADIPOR family.</text>
</comment>
<keyword evidence="3 7" id="KW-0812">Transmembrane</keyword>
<gene>
    <name evidence="9" type="ORF">CYMTET_39290</name>
    <name evidence="8" type="ORF">CYMTET_45199</name>
</gene>
<feature type="transmembrane region" description="Helical" evidence="7">
    <location>
        <begin position="102"/>
        <end position="122"/>
    </location>
</feature>
<evidence type="ECO:0000256" key="5">
    <source>
        <dbReference type="ARBA" id="ARBA00023136"/>
    </source>
</evidence>
<sequence length="138" mass="15517">MLRRKKVPGPPQDVTGGPPIQRGPFDFSKFSTATQPDSGSQENVQQQNNQNAFQNAWNFCLCSFCDAPTWLQDNKYIVNGYRANLSKRAAAMSIFRIHNETFNIWTHFVGFLMFVGLTIAFASSFGQVPRWSSGACRT</sequence>
<evidence type="ECO:0000256" key="7">
    <source>
        <dbReference type="SAM" id="Phobius"/>
    </source>
</evidence>
<feature type="compositionally biased region" description="Polar residues" evidence="6">
    <location>
        <begin position="29"/>
        <end position="40"/>
    </location>
</feature>
<evidence type="ECO:0000256" key="4">
    <source>
        <dbReference type="ARBA" id="ARBA00022989"/>
    </source>
</evidence>
<keyword evidence="10" id="KW-1185">Reference proteome</keyword>
<name>A0AAE0BYP2_9CHLO</name>
<dbReference type="GO" id="GO:0009744">
    <property type="term" value="P:response to sucrose"/>
    <property type="evidence" value="ECO:0007669"/>
    <property type="project" value="UniProtKB-ARBA"/>
</dbReference>
<dbReference type="EMBL" id="LGRX02030890">
    <property type="protein sequence ID" value="KAK3245222.1"/>
    <property type="molecule type" value="Genomic_DNA"/>
</dbReference>
<comment type="caution">
    <text evidence="8">The sequence shown here is derived from an EMBL/GenBank/DDBJ whole genome shotgun (WGS) entry which is preliminary data.</text>
</comment>
<feature type="region of interest" description="Disordered" evidence="6">
    <location>
        <begin position="1"/>
        <end position="47"/>
    </location>
</feature>
<accession>A0AAE0BYP2</accession>
<keyword evidence="5 7" id="KW-0472">Membrane</keyword>
<dbReference type="GO" id="GO:0038023">
    <property type="term" value="F:signaling receptor activity"/>
    <property type="evidence" value="ECO:0007669"/>
    <property type="project" value="TreeGrafter"/>
</dbReference>
<evidence type="ECO:0000313" key="9">
    <source>
        <dbReference type="EMBL" id="KAK3251368.1"/>
    </source>
</evidence>
<evidence type="ECO:0000256" key="3">
    <source>
        <dbReference type="ARBA" id="ARBA00022692"/>
    </source>
</evidence>
<dbReference type="EMBL" id="LGRX02026083">
    <property type="protein sequence ID" value="KAK3251368.1"/>
    <property type="molecule type" value="Genomic_DNA"/>
</dbReference>
<reference evidence="8 10" key="1">
    <citation type="journal article" date="2015" name="Genome Biol. Evol.">
        <title>Comparative Genomics of a Bacterivorous Green Alga Reveals Evolutionary Causalities and Consequences of Phago-Mixotrophic Mode of Nutrition.</title>
        <authorList>
            <person name="Burns J.A."/>
            <person name="Paasch A."/>
            <person name="Narechania A."/>
            <person name="Kim E."/>
        </authorList>
    </citation>
    <scope>NUCLEOTIDE SEQUENCE [LARGE SCALE GENOMIC DNA]</scope>
    <source>
        <strain evidence="8">PLY_AMNH</strain>
    </source>
</reference>
<dbReference type="Pfam" id="PF03006">
    <property type="entry name" value="HlyIII"/>
    <property type="match status" value="1"/>
</dbReference>
<dbReference type="Proteomes" id="UP001190700">
    <property type="component" value="Unassembled WGS sequence"/>
</dbReference>
<dbReference type="AlphaFoldDB" id="A0AAE0BYP2"/>
<organism evidence="8 10">
    <name type="scientific">Cymbomonas tetramitiformis</name>
    <dbReference type="NCBI Taxonomy" id="36881"/>
    <lineage>
        <taxon>Eukaryota</taxon>
        <taxon>Viridiplantae</taxon>
        <taxon>Chlorophyta</taxon>
        <taxon>Pyramimonadophyceae</taxon>
        <taxon>Pyramimonadales</taxon>
        <taxon>Pyramimonadaceae</taxon>
        <taxon>Cymbomonas</taxon>
    </lineage>
</organism>
<protein>
    <submittedName>
        <fullName evidence="8">Uncharacterized protein</fullName>
    </submittedName>
</protein>
<keyword evidence="4 7" id="KW-1133">Transmembrane helix</keyword>
<evidence type="ECO:0000313" key="8">
    <source>
        <dbReference type="EMBL" id="KAK3245222.1"/>
    </source>
</evidence>
<dbReference type="PANTHER" id="PTHR20855:SF52">
    <property type="entry name" value="ADIPONECTIN RECEPTOR PROTEIN"/>
    <property type="match status" value="1"/>
</dbReference>